<protein>
    <submittedName>
        <fullName evidence="5">Mammalian cell entry protein</fullName>
    </submittedName>
</protein>
<reference evidence="5 6" key="1">
    <citation type="submission" date="2022-06" db="EMBL/GenBank/DDBJ databases">
        <title>Mycolicibacterium sp. CAU 1645 isolated from seawater.</title>
        <authorList>
            <person name="Kim W."/>
        </authorList>
    </citation>
    <scope>NUCLEOTIDE SEQUENCE [LARGE SCALE GENOMIC DNA]</scope>
    <source>
        <strain evidence="5 6">CAU 1645</strain>
    </source>
</reference>
<keyword evidence="4" id="KW-0812">Transmembrane</keyword>
<gene>
    <name evidence="5" type="ORF">NM203_02455</name>
</gene>
<proteinExistence type="predicted"/>
<feature type="region of interest" description="Disordered" evidence="3">
    <location>
        <begin position="1"/>
        <end position="32"/>
    </location>
</feature>
<dbReference type="Proteomes" id="UP001651690">
    <property type="component" value="Unassembled WGS sequence"/>
</dbReference>
<dbReference type="PANTHER" id="PTHR37042">
    <property type="entry name" value="OUTER MEMBRANE PROTEIN RV1973"/>
    <property type="match status" value="1"/>
</dbReference>
<evidence type="ECO:0000256" key="4">
    <source>
        <dbReference type="SAM" id="Phobius"/>
    </source>
</evidence>
<accession>A0ABT1LVW6</accession>
<comment type="caution">
    <text evidence="5">The sequence shown here is derived from an EMBL/GenBank/DDBJ whole genome shotgun (WGS) entry which is preliminary data.</text>
</comment>
<keyword evidence="4" id="KW-1133">Transmembrane helix</keyword>
<dbReference type="EMBL" id="JANDBD010000001">
    <property type="protein sequence ID" value="MCP9271044.1"/>
    <property type="molecule type" value="Genomic_DNA"/>
</dbReference>
<comment type="subcellular location">
    <subcellularLocation>
        <location evidence="1">Membrane</location>
    </subcellularLocation>
</comment>
<evidence type="ECO:0000313" key="6">
    <source>
        <dbReference type="Proteomes" id="UP001651690"/>
    </source>
</evidence>
<dbReference type="RefSeq" id="WP_255058017.1">
    <property type="nucleotide sequence ID" value="NZ_JANDBD010000001.1"/>
</dbReference>
<organism evidence="5 6">
    <name type="scientific">Mycolicibacterium arenosum</name>
    <dbReference type="NCBI Taxonomy" id="2952157"/>
    <lineage>
        <taxon>Bacteria</taxon>
        <taxon>Bacillati</taxon>
        <taxon>Actinomycetota</taxon>
        <taxon>Actinomycetes</taxon>
        <taxon>Mycobacteriales</taxon>
        <taxon>Mycobacteriaceae</taxon>
        <taxon>Mycolicibacterium</taxon>
    </lineage>
</organism>
<feature type="transmembrane region" description="Helical" evidence="4">
    <location>
        <begin position="40"/>
        <end position="60"/>
    </location>
</feature>
<sequence length="194" mass="20861">MAVDAAAPAGQLSKPADEPVEPPEDRDGRGAAEAFSRRPALIAGLIAVLVLGALTGWLGFRAKESSDLQQQRATFLQVGRQGAINLTTLDYEHIDTDVQRILDSATGTFYDDFQQRAPSFTDVVRRVQSRSVGTVTEAALEEGDTPTQAEVLVAVSVTSTVVGQPETPPRAWRMRILVEKIDGDAKVSSVEFVP</sequence>
<evidence type="ECO:0000256" key="2">
    <source>
        <dbReference type="ARBA" id="ARBA00023136"/>
    </source>
</evidence>
<evidence type="ECO:0000256" key="3">
    <source>
        <dbReference type="SAM" id="MobiDB-lite"/>
    </source>
</evidence>
<evidence type="ECO:0000313" key="5">
    <source>
        <dbReference type="EMBL" id="MCP9271044.1"/>
    </source>
</evidence>
<keyword evidence="2 4" id="KW-0472">Membrane</keyword>
<dbReference type="PANTHER" id="PTHR37042:SF4">
    <property type="entry name" value="OUTER MEMBRANE PROTEIN RV1973"/>
    <property type="match status" value="1"/>
</dbReference>
<name>A0ABT1LVW6_9MYCO</name>
<keyword evidence="6" id="KW-1185">Reference proteome</keyword>
<evidence type="ECO:0000256" key="1">
    <source>
        <dbReference type="ARBA" id="ARBA00004370"/>
    </source>
</evidence>